<name>A0A5P0WSL1_9BACT</name>
<dbReference type="InterPro" id="IPR009057">
    <property type="entry name" value="Homeodomain-like_sf"/>
</dbReference>
<evidence type="ECO:0000313" key="1">
    <source>
        <dbReference type="EMBL" id="MQO10246.1"/>
    </source>
</evidence>
<dbReference type="InterPro" id="IPR036388">
    <property type="entry name" value="WH-like_DNA-bd_sf"/>
</dbReference>
<accession>A0A5P0WSL1</accession>
<dbReference type="SUPFAM" id="SSF46689">
    <property type="entry name" value="Homeodomain-like"/>
    <property type="match status" value="1"/>
</dbReference>
<evidence type="ECO:0000313" key="4">
    <source>
        <dbReference type="Proteomes" id="UP000477980"/>
    </source>
</evidence>
<dbReference type="Pfam" id="PF13551">
    <property type="entry name" value="HTH_29"/>
    <property type="match status" value="1"/>
</dbReference>
<sequence>MKPIKVLELSEVDRLKLEKGYHNGPTHSFRIRCKSILLKSEGKSASKIAEMLEVTVATVYTWIKRYEENGIKGLKTRPGQGRKPIMDCSDEEAVRKAIEEDRQSVSKAREAWQNATGKEASDITFKRFLETLVQDISV</sequence>
<proteinExistence type="predicted"/>
<dbReference type="EMBL" id="VZAH01000006">
    <property type="protein sequence ID" value="MQP12936.1"/>
    <property type="molecule type" value="Genomic_DNA"/>
</dbReference>
<reference evidence="3 4" key="1">
    <citation type="submission" date="2019-09" db="EMBL/GenBank/DDBJ databases">
        <title>Distinct polysaccharide growth profiles of human intestinal Prevotella copri isolates.</title>
        <authorList>
            <person name="Fehlner-Peach H."/>
            <person name="Magnabosco C."/>
            <person name="Raghavan V."/>
            <person name="Scher J.U."/>
            <person name="Tett A."/>
            <person name="Cox L.M."/>
            <person name="Gottsegen C."/>
            <person name="Watters A."/>
            <person name="Wiltshire- Gordon J.D."/>
            <person name="Segata N."/>
            <person name="Bonneau R."/>
            <person name="Littman D.R."/>
        </authorList>
    </citation>
    <scope>NUCLEOTIDE SEQUENCE [LARGE SCALE GENOMIC DNA]</scope>
    <source>
        <strain evidence="1">IA624</strain>
        <strain evidence="3">iA624</strain>
        <strain evidence="2">IAA917</strain>
        <strain evidence="4">iAA917</strain>
    </source>
</reference>
<evidence type="ECO:0000313" key="3">
    <source>
        <dbReference type="Proteomes" id="UP000405805"/>
    </source>
</evidence>
<dbReference type="RefSeq" id="WP_153089984.1">
    <property type="nucleotide sequence ID" value="NZ_VZAH01000006.1"/>
</dbReference>
<dbReference type="EMBL" id="VZBP01000139">
    <property type="protein sequence ID" value="MQO10246.1"/>
    <property type="molecule type" value="Genomic_DNA"/>
</dbReference>
<gene>
    <name evidence="2" type="ORF">F7D25_00540</name>
    <name evidence="1" type="ORF">F7D57_11115</name>
</gene>
<dbReference type="OrthoDB" id="960257at2"/>
<evidence type="ECO:0000313" key="2">
    <source>
        <dbReference type="EMBL" id="MQP12936.1"/>
    </source>
</evidence>
<dbReference type="Gene3D" id="1.10.10.10">
    <property type="entry name" value="Winged helix-like DNA-binding domain superfamily/Winged helix DNA-binding domain"/>
    <property type="match status" value="1"/>
</dbReference>
<protein>
    <submittedName>
        <fullName evidence="2">Helix-turn-helix domain-containing protein</fullName>
    </submittedName>
</protein>
<dbReference type="Proteomes" id="UP000405805">
    <property type="component" value="Unassembled WGS sequence"/>
</dbReference>
<comment type="caution">
    <text evidence="2">The sequence shown here is derived from an EMBL/GenBank/DDBJ whole genome shotgun (WGS) entry which is preliminary data.</text>
</comment>
<dbReference type="Proteomes" id="UP000477980">
    <property type="component" value="Unassembled WGS sequence"/>
</dbReference>
<organism evidence="2 4">
    <name type="scientific">Segatella copri</name>
    <dbReference type="NCBI Taxonomy" id="165179"/>
    <lineage>
        <taxon>Bacteria</taxon>
        <taxon>Pseudomonadati</taxon>
        <taxon>Bacteroidota</taxon>
        <taxon>Bacteroidia</taxon>
        <taxon>Bacteroidales</taxon>
        <taxon>Prevotellaceae</taxon>
        <taxon>Segatella</taxon>
    </lineage>
</organism>
<dbReference type="AlphaFoldDB" id="A0A5P0WSL1"/>